<dbReference type="GO" id="GO:0005886">
    <property type="term" value="C:plasma membrane"/>
    <property type="evidence" value="ECO:0007669"/>
    <property type="project" value="UniProtKB-SubCell"/>
</dbReference>
<sequence length="482" mass="49019">MATSDVAGARTASGARSSRLRPNSVGVLGILFFVLSAQAPLTGIAGATPLTVALGNGAGAPGAYLLVGLMIIIFAVGFIAMSRYVTDAGAFYAYVGRGLGRPTGTGSALTALWSYATVQACMYGLYGAVVSSLVGTYGGVSVPWWVCAVVTMIVIQVVGALGIDTGARVLGVLVALEMSILIAFALGVLFQGGGPEGLAPAASFAPSAVFAGAPGVAIMFAVASMFGFESTAIYSEEAKDPERTVPRATYLSVTLIAVFFAFVTWMLVSFYGPADAAAAAGAALDSGDSTSFLTGAIGTVLGGWTGDVVGFLLASSLLAGILAFHNAINRYLYSLGRHGSLPQALTRVNGRGAPAVAGTVQTAIALVLVVPFAVLGLDPVLTLFSWLSGVAVLALMLLYFLTSVSVVVFFRRRGATDAGLWRTFLAPTVSALLTLGTGVLIVANFTTLIGGEAGTALWLMATVPLVFVVGVVLDAATRRNAG</sequence>
<feature type="transmembrane region" description="Helical" evidence="6">
    <location>
        <begin position="25"/>
        <end position="50"/>
    </location>
</feature>
<feature type="transmembrane region" description="Helical" evidence="6">
    <location>
        <begin position="353"/>
        <end position="377"/>
    </location>
</feature>
<feature type="transmembrane region" description="Helical" evidence="6">
    <location>
        <begin position="142"/>
        <end position="163"/>
    </location>
</feature>
<feature type="transmembrane region" description="Helical" evidence="6">
    <location>
        <begin position="248"/>
        <end position="268"/>
    </location>
</feature>
<gene>
    <name evidence="7" type="ORF">HOP40_21190</name>
</gene>
<feature type="transmembrane region" description="Helical" evidence="6">
    <location>
        <begin position="62"/>
        <end position="85"/>
    </location>
</feature>
<dbReference type="InterPro" id="IPR002293">
    <property type="entry name" value="AA/rel_permease1"/>
</dbReference>
<feature type="transmembrane region" description="Helical" evidence="6">
    <location>
        <begin position="383"/>
        <end position="410"/>
    </location>
</feature>
<keyword evidence="4 6" id="KW-1133">Transmembrane helix</keyword>
<dbReference type="Pfam" id="PF13520">
    <property type="entry name" value="AA_permease_2"/>
    <property type="match status" value="1"/>
</dbReference>
<evidence type="ECO:0000256" key="5">
    <source>
        <dbReference type="ARBA" id="ARBA00023136"/>
    </source>
</evidence>
<dbReference type="KEGG" id="pbro:HOP40_21190"/>
<dbReference type="PANTHER" id="PTHR42770">
    <property type="entry name" value="AMINO ACID TRANSPORTER-RELATED"/>
    <property type="match status" value="1"/>
</dbReference>
<evidence type="ECO:0000313" key="8">
    <source>
        <dbReference type="Proteomes" id="UP000505377"/>
    </source>
</evidence>
<feature type="transmembrane region" description="Helical" evidence="6">
    <location>
        <begin position="431"/>
        <end position="450"/>
    </location>
</feature>
<evidence type="ECO:0000256" key="4">
    <source>
        <dbReference type="ARBA" id="ARBA00022989"/>
    </source>
</evidence>
<dbReference type="InterPro" id="IPR050367">
    <property type="entry name" value="APC_superfamily"/>
</dbReference>
<dbReference type="PIRSF" id="PIRSF006060">
    <property type="entry name" value="AA_transporter"/>
    <property type="match status" value="1"/>
</dbReference>
<name>A0A6M6JNX3_9PSEU</name>
<keyword evidence="5 6" id="KW-0472">Membrane</keyword>
<organism evidence="7 8">
    <name type="scientific">Pseudonocardia broussonetiae</name>
    <dbReference type="NCBI Taxonomy" id="2736640"/>
    <lineage>
        <taxon>Bacteria</taxon>
        <taxon>Bacillati</taxon>
        <taxon>Actinomycetota</taxon>
        <taxon>Actinomycetes</taxon>
        <taxon>Pseudonocardiales</taxon>
        <taxon>Pseudonocardiaceae</taxon>
        <taxon>Pseudonocardia</taxon>
    </lineage>
</organism>
<dbReference type="Gene3D" id="1.20.1740.10">
    <property type="entry name" value="Amino acid/polyamine transporter I"/>
    <property type="match status" value="1"/>
</dbReference>
<evidence type="ECO:0000256" key="1">
    <source>
        <dbReference type="ARBA" id="ARBA00004651"/>
    </source>
</evidence>
<feature type="transmembrane region" description="Helical" evidence="6">
    <location>
        <begin position="106"/>
        <end position="130"/>
    </location>
</feature>
<feature type="transmembrane region" description="Helical" evidence="6">
    <location>
        <begin position="170"/>
        <end position="192"/>
    </location>
</feature>
<evidence type="ECO:0000256" key="3">
    <source>
        <dbReference type="ARBA" id="ARBA00022692"/>
    </source>
</evidence>
<keyword evidence="3 6" id="KW-0812">Transmembrane</keyword>
<dbReference type="GO" id="GO:0022857">
    <property type="term" value="F:transmembrane transporter activity"/>
    <property type="evidence" value="ECO:0007669"/>
    <property type="project" value="InterPro"/>
</dbReference>
<proteinExistence type="predicted"/>
<evidence type="ECO:0000256" key="6">
    <source>
        <dbReference type="SAM" id="Phobius"/>
    </source>
</evidence>
<evidence type="ECO:0000313" key="7">
    <source>
        <dbReference type="EMBL" id="QJY48001.1"/>
    </source>
</evidence>
<reference evidence="7 8" key="1">
    <citation type="submission" date="2020-05" db="EMBL/GenBank/DDBJ databases">
        <authorList>
            <person name="Mo P."/>
        </authorList>
    </citation>
    <scope>NUCLEOTIDE SEQUENCE [LARGE SCALE GENOMIC DNA]</scope>
    <source>
        <strain evidence="7 8">Gen01</strain>
    </source>
</reference>
<dbReference type="PANTHER" id="PTHR42770:SF16">
    <property type="entry name" value="AMINO ACID PERMEASE"/>
    <property type="match status" value="1"/>
</dbReference>
<protein>
    <submittedName>
        <fullName evidence="7">APC family permease</fullName>
    </submittedName>
</protein>
<keyword evidence="8" id="KW-1185">Reference proteome</keyword>
<feature type="transmembrane region" description="Helical" evidence="6">
    <location>
        <begin position="204"/>
        <end position="228"/>
    </location>
</feature>
<accession>A0A6M6JNX3</accession>
<dbReference type="EMBL" id="CP053564">
    <property type="protein sequence ID" value="QJY48001.1"/>
    <property type="molecule type" value="Genomic_DNA"/>
</dbReference>
<dbReference type="Proteomes" id="UP000505377">
    <property type="component" value="Chromosome"/>
</dbReference>
<dbReference type="AlphaFoldDB" id="A0A6M6JNX3"/>
<evidence type="ECO:0000256" key="2">
    <source>
        <dbReference type="ARBA" id="ARBA00022475"/>
    </source>
</evidence>
<feature type="transmembrane region" description="Helical" evidence="6">
    <location>
        <begin position="456"/>
        <end position="476"/>
    </location>
</feature>
<feature type="transmembrane region" description="Helical" evidence="6">
    <location>
        <begin position="308"/>
        <end position="332"/>
    </location>
</feature>
<comment type="subcellular location">
    <subcellularLocation>
        <location evidence="1">Cell membrane</location>
        <topology evidence="1">Multi-pass membrane protein</topology>
    </subcellularLocation>
</comment>
<keyword evidence="2" id="KW-1003">Cell membrane</keyword>
<dbReference type="RefSeq" id="WP_172161224.1">
    <property type="nucleotide sequence ID" value="NZ_CP053564.1"/>
</dbReference>